<feature type="chain" id="PRO_5041710250" evidence="1">
    <location>
        <begin position="24"/>
        <end position="141"/>
    </location>
</feature>
<proteinExistence type="predicted"/>
<comment type="caution">
    <text evidence="2">The sequence shown here is derived from an EMBL/GenBank/DDBJ whole genome shotgun (WGS) entry which is preliminary data.</text>
</comment>
<sequence>MFFLTMTFVHMLVILASQEYGMGDEVSTEANMYSYGIMLLEMFTGKRPTDSMFRDNFSLHNYVKFALPDRVMEIVDSIIILEEMEGLNKNRCGEGEFAKLKSCLESILQLGVICSAELPHERMDSGNAVKELRWITKAYNE</sequence>
<evidence type="ECO:0000313" key="2">
    <source>
        <dbReference type="EMBL" id="KAK2970039.1"/>
    </source>
</evidence>
<dbReference type="EMBL" id="JAVXUO010002761">
    <property type="protein sequence ID" value="KAK2970039.1"/>
    <property type="molecule type" value="Genomic_DNA"/>
</dbReference>
<evidence type="ECO:0000313" key="3">
    <source>
        <dbReference type="Proteomes" id="UP001187471"/>
    </source>
</evidence>
<keyword evidence="1" id="KW-0732">Signal</keyword>
<dbReference type="AlphaFoldDB" id="A0AA88QGA2"/>
<dbReference type="PANTHER" id="PTHR48055">
    <property type="entry name" value="LEUCINE-RICH REPEAT RECEPTOR PROTEIN KINASE EMS1"/>
    <property type="match status" value="1"/>
</dbReference>
<name>A0AA88QGA2_9ASTE</name>
<evidence type="ECO:0000256" key="1">
    <source>
        <dbReference type="SAM" id="SignalP"/>
    </source>
</evidence>
<dbReference type="SUPFAM" id="SSF56112">
    <property type="entry name" value="Protein kinase-like (PK-like)"/>
    <property type="match status" value="1"/>
</dbReference>
<gene>
    <name evidence="2" type="ORF">RJ640_014979</name>
</gene>
<dbReference type="InterPro" id="IPR051564">
    <property type="entry name" value="LRR_receptor-like_kinase"/>
</dbReference>
<dbReference type="InterPro" id="IPR011009">
    <property type="entry name" value="Kinase-like_dom_sf"/>
</dbReference>
<dbReference type="Proteomes" id="UP001187471">
    <property type="component" value="Unassembled WGS sequence"/>
</dbReference>
<feature type="signal peptide" evidence="1">
    <location>
        <begin position="1"/>
        <end position="23"/>
    </location>
</feature>
<keyword evidence="3" id="KW-1185">Reference proteome</keyword>
<dbReference type="Gene3D" id="1.10.510.10">
    <property type="entry name" value="Transferase(Phosphotransferase) domain 1"/>
    <property type="match status" value="1"/>
</dbReference>
<accession>A0AA88QGA2</accession>
<dbReference type="PANTHER" id="PTHR48055:SF55">
    <property type="entry name" value="PROTEIN KINASE DOMAIN-CONTAINING PROTEIN"/>
    <property type="match status" value="1"/>
</dbReference>
<protein>
    <submittedName>
        <fullName evidence="2">Uncharacterized protein</fullName>
    </submittedName>
</protein>
<organism evidence="2 3">
    <name type="scientific">Escallonia rubra</name>
    <dbReference type="NCBI Taxonomy" id="112253"/>
    <lineage>
        <taxon>Eukaryota</taxon>
        <taxon>Viridiplantae</taxon>
        <taxon>Streptophyta</taxon>
        <taxon>Embryophyta</taxon>
        <taxon>Tracheophyta</taxon>
        <taxon>Spermatophyta</taxon>
        <taxon>Magnoliopsida</taxon>
        <taxon>eudicotyledons</taxon>
        <taxon>Gunneridae</taxon>
        <taxon>Pentapetalae</taxon>
        <taxon>asterids</taxon>
        <taxon>campanulids</taxon>
        <taxon>Escalloniales</taxon>
        <taxon>Escalloniaceae</taxon>
        <taxon>Escallonia</taxon>
    </lineage>
</organism>
<reference evidence="2" key="1">
    <citation type="submission" date="2022-12" db="EMBL/GenBank/DDBJ databases">
        <title>Draft genome assemblies for two species of Escallonia (Escalloniales).</title>
        <authorList>
            <person name="Chanderbali A."/>
            <person name="Dervinis C."/>
            <person name="Anghel I."/>
            <person name="Soltis D."/>
            <person name="Soltis P."/>
            <person name="Zapata F."/>
        </authorList>
    </citation>
    <scope>NUCLEOTIDE SEQUENCE</scope>
    <source>
        <strain evidence="2">UCBG92.1500</strain>
        <tissue evidence="2">Leaf</tissue>
    </source>
</reference>
<dbReference type="GO" id="GO:0016020">
    <property type="term" value="C:membrane"/>
    <property type="evidence" value="ECO:0007669"/>
    <property type="project" value="TreeGrafter"/>
</dbReference>